<accession>A0ACB8GEN0</accession>
<organism evidence="1 2">
    <name type="scientific">Sphaerodactylus townsendi</name>
    <dbReference type="NCBI Taxonomy" id="933632"/>
    <lineage>
        <taxon>Eukaryota</taxon>
        <taxon>Metazoa</taxon>
        <taxon>Chordata</taxon>
        <taxon>Craniata</taxon>
        <taxon>Vertebrata</taxon>
        <taxon>Euteleostomi</taxon>
        <taxon>Lepidosauria</taxon>
        <taxon>Squamata</taxon>
        <taxon>Bifurcata</taxon>
        <taxon>Gekkota</taxon>
        <taxon>Sphaerodactylidae</taxon>
        <taxon>Sphaerodactylus</taxon>
    </lineage>
</organism>
<sequence length="303" mass="33435">MGNVCGCIRADKGEQCLDAAKAPLSPAKRSPGRKYFKRKSRRKQTDDEKEAGKIEENEEKISAGKQNLEETTAHPRESVIQKSLVNSPNLLQSRKVITDLVKTELLGEASCDSCTGAGTYVSNQRGSKSEEEEAWLNEELEKSSKEDISNSSTQEKEFLHDGITGELTFRKSSDGLNFQQKACSDSVFDKLCEENASRRNLVDSSEGKNSERLDHFELQNQSNPVFSSCGCPSFPDENATFSISANRSKVSDSYIYCSSCFRSLPVSPTCHPIYVVLLPAAAVSPLGFLSLSSAMFCHPKKKY</sequence>
<proteinExistence type="predicted"/>
<gene>
    <name evidence="1" type="ORF">K3G42_031302</name>
</gene>
<reference evidence="1" key="1">
    <citation type="submission" date="2021-08" db="EMBL/GenBank/DDBJ databases">
        <title>The first chromosome-level gecko genome reveals the dynamic sex chromosomes of Neotropical dwarf geckos (Sphaerodactylidae: Sphaerodactylus).</title>
        <authorList>
            <person name="Pinto B.J."/>
            <person name="Keating S.E."/>
            <person name="Gamble T."/>
        </authorList>
    </citation>
    <scope>NUCLEOTIDE SEQUENCE</scope>
    <source>
        <strain evidence="1">TG3544</strain>
    </source>
</reference>
<comment type="caution">
    <text evidence="1">The sequence shown here is derived from an EMBL/GenBank/DDBJ whole genome shotgun (WGS) entry which is preliminary data.</text>
</comment>
<dbReference type="EMBL" id="CM037614">
    <property type="protein sequence ID" value="KAH8017624.1"/>
    <property type="molecule type" value="Genomic_DNA"/>
</dbReference>
<evidence type="ECO:0000313" key="2">
    <source>
        <dbReference type="Proteomes" id="UP000827872"/>
    </source>
</evidence>
<keyword evidence="2" id="KW-1185">Reference proteome</keyword>
<protein>
    <submittedName>
        <fullName evidence="1">Uncharacterized protein</fullName>
    </submittedName>
</protein>
<evidence type="ECO:0000313" key="1">
    <source>
        <dbReference type="EMBL" id="KAH8017624.1"/>
    </source>
</evidence>
<dbReference type="Proteomes" id="UP000827872">
    <property type="component" value="Linkage Group LG01"/>
</dbReference>
<name>A0ACB8GEN0_9SAUR</name>